<dbReference type="InterPro" id="IPR003373">
    <property type="entry name" value="Fe2_transport_prot-B"/>
</dbReference>
<feature type="transmembrane region" description="Helical" evidence="17">
    <location>
        <begin position="712"/>
        <end position="732"/>
    </location>
</feature>
<dbReference type="Pfam" id="PF07670">
    <property type="entry name" value="Gate"/>
    <property type="match status" value="2"/>
</dbReference>
<dbReference type="CDD" id="cd01879">
    <property type="entry name" value="FeoB"/>
    <property type="match status" value="1"/>
</dbReference>
<feature type="transmembrane region" description="Helical" evidence="17">
    <location>
        <begin position="668"/>
        <end position="692"/>
    </location>
</feature>
<evidence type="ECO:0000256" key="5">
    <source>
        <dbReference type="ARBA" id="ARBA00022496"/>
    </source>
</evidence>
<evidence type="ECO:0000256" key="1">
    <source>
        <dbReference type="ARBA" id="ARBA00003926"/>
    </source>
</evidence>
<dbReference type="PRINTS" id="PR00326">
    <property type="entry name" value="GTP1OBG"/>
</dbReference>
<evidence type="ECO:0000256" key="17">
    <source>
        <dbReference type="RuleBase" id="RU362098"/>
    </source>
</evidence>
<keyword evidence="11 15" id="KW-0342">GTP-binding</keyword>
<feature type="binding site" evidence="16">
    <location>
        <position position="110"/>
    </location>
    <ligand>
        <name>Mg(2+)</name>
        <dbReference type="ChEBI" id="CHEBI:18420"/>
        <label>2</label>
    </ligand>
</feature>
<keyword evidence="7 15" id="KW-0547">Nucleotide-binding</keyword>
<dbReference type="PANTHER" id="PTHR43185:SF1">
    <property type="entry name" value="FE(2+) TRANSPORTER FEOB"/>
    <property type="match status" value="1"/>
</dbReference>
<evidence type="ECO:0000256" key="16">
    <source>
        <dbReference type="PIRSR" id="PIRSR603373-2"/>
    </source>
</evidence>
<dbReference type="InterPro" id="IPR007167">
    <property type="entry name" value="Fe-transptr_FeoA-like"/>
</dbReference>
<dbReference type="STRING" id="360412.LARV_03834"/>
<feature type="binding site" evidence="16">
    <location>
        <position position="107"/>
    </location>
    <ligand>
        <name>Mg(2+)</name>
        <dbReference type="ChEBI" id="CHEBI:18420"/>
        <label>2</label>
    </ligand>
</feature>
<evidence type="ECO:0000256" key="8">
    <source>
        <dbReference type="ARBA" id="ARBA00022989"/>
    </source>
</evidence>
<keyword evidence="9 17" id="KW-0408">Iron</keyword>
<gene>
    <name evidence="19" type="ORF">LARV_03834</name>
</gene>
<feature type="transmembrane region" description="Helical" evidence="17">
    <location>
        <begin position="599"/>
        <end position="616"/>
    </location>
</feature>
<dbReference type="InterPro" id="IPR011642">
    <property type="entry name" value="Gate_dom"/>
</dbReference>
<dbReference type="OrthoDB" id="9809127at2"/>
<organism evidence="19">
    <name type="scientific">Longilinea arvoryzae</name>
    <dbReference type="NCBI Taxonomy" id="360412"/>
    <lineage>
        <taxon>Bacteria</taxon>
        <taxon>Bacillati</taxon>
        <taxon>Chloroflexota</taxon>
        <taxon>Anaerolineae</taxon>
        <taxon>Anaerolineales</taxon>
        <taxon>Anaerolineaceae</taxon>
        <taxon>Longilinea</taxon>
    </lineage>
</organism>
<dbReference type="Pfam" id="PF17910">
    <property type="entry name" value="FeoB_Cyto"/>
    <property type="match status" value="1"/>
</dbReference>
<keyword evidence="4" id="KW-1003">Cell membrane</keyword>
<dbReference type="RefSeq" id="WP_083522787.1">
    <property type="nucleotide sequence ID" value="NZ_DF967973.1"/>
</dbReference>
<reference evidence="19" key="1">
    <citation type="submission" date="2015-07" db="EMBL/GenBank/DDBJ databases">
        <title>Draft Genome Sequences of Anaerolinea thermolimosa IMO-1, Bellilinea caldifistulae GOMI-1, Leptolinea tardivitalis YMTK-2, Levilinea saccharolytica KIBI-1,Longilinea arvoryzae KOME-1, Previously Described as Members of the Anaerolineaceae (Chloroflexi).</title>
        <authorList>
            <person name="Sekiguchi Y."/>
            <person name="Ohashi A."/>
            <person name="Matsuura N."/>
            <person name="Tourlousse M.D."/>
        </authorList>
    </citation>
    <scope>NUCLEOTIDE SEQUENCE [LARGE SCALE GENOMIC DNA]</scope>
    <source>
        <strain evidence="19">KOME-1</strain>
    </source>
</reference>
<keyword evidence="16" id="KW-0479">Metal-binding</keyword>
<feature type="transmembrane region" description="Helical" evidence="17">
    <location>
        <begin position="424"/>
        <end position="448"/>
    </location>
</feature>
<evidence type="ECO:0000256" key="4">
    <source>
        <dbReference type="ARBA" id="ARBA00022475"/>
    </source>
</evidence>
<evidence type="ECO:0000313" key="19">
    <source>
        <dbReference type="EMBL" id="GAP16038.1"/>
    </source>
</evidence>
<dbReference type="Pfam" id="PF02421">
    <property type="entry name" value="FeoB_N"/>
    <property type="match status" value="1"/>
</dbReference>
<feature type="binding site" evidence="16">
    <location>
        <position position="111"/>
    </location>
    <ligand>
        <name>Mg(2+)</name>
        <dbReference type="ChEBI" id="CHEBI:18420"/>
        <label>2</label>
    </ligand>
</feature>
<dbReference type="SUPFAM" id="SSF50037">
    <property type="entry name" value="C-terminal domain of transcriptional repressors"/>
    <property type="match status" value="1"/>
</dbReference>
<dbReference type="GO" id="GO:0005525">
    <property type="term" value="F:GTP binding"/>
    <property type="evidence" value="ECO:0007669"/>
    <property type="project" value="UniProtKB-KW"/>
</dbReference>
<comment type="similarity">
    <text evidence="17">Belongs to the TRAFAC class TrmE-Era-EngA-EngB-Septin-like GTPase superfamily. FeoB GTPase (TC 9.A.8) family.</text>
</comment>
<dbReference type="PANTHER" id="PTHR43185">
    <property type="entry name" value="FERROUS IRON TRANSPORT PROTEIN B"/>
    <property type="match status" value="1"/>
</dbReference>
<dbReference type="EMBL" id="DF967973">
    <property type="protein sequence ID" value="GAP16038.1"/>
    <property type="molecule type" value="Genomic_DNA"/>
</dbReference>
<evidence type="ECO:0000259" key="18">
    <source>
        <dbReference type="PROSITE" id="PS51711"/>
    </source>
</evidence>
<feature type="transmembrane region" description="Helical" evidence="17">
    <location>
        <begin position="537"/>
        <end position="562"/>
    </location>
</feature>
<dbReference type="GO" id="GO:0005886">
    <property type="term" value="C:plasma membrane"/>
    <property type="evidence" value="ECO:0007669"/>
    <property type="project" value="UniProtKB-SubCell"/>
</dbReference>
<protein>
    <recommendedName>
        <fullName evidence="13 14">Ferrous iron transport protein B</fullName>
    </recommendedName>
</protein>
<dbReference type="Pfam" id="PF07664">
    <property type="entry name" value="FeoB_C"/>
    <property type="match status" value="1"/>
</dbReference>
<keyword evidence="5 17" id="KW-0410">Iron transport</keyword>
<feature type="domain" description="FeoB-type G" evidence="18">
    <location>
        <begin position="89"/>
        <end position="251"/>
    </location>
</feature>
<feature type="transmembrane region" description="Helical" evidence="17">
    <location>
        <begin position="510"/>
        <end position="531"/>
    </location>
</feature>
<feature type="binding site" evidence="15">
    <location>
        <begin position="202"/>
        <end position="205"/>
    </location>
    <ligand>
        <name>GTP</name>
        <dbReference type="ChEBI" id="CHEBI:37565"/>
        <label>1</label>
    </ligand>
</feature>
<evidence type="ECO:0000256" key="7">
    <source>
        <dbReference type="ARBA" id="ARBA00022741"/>
    </source>
</evidence>
<keyword evidence="12 17" id="KW-0472">Membrane</keyword>
<evidence type="ECO:0000256" key="10">
    <source>
        <dbReference type="ARBA" id="ARBA00023065"/>
    </source>
</evidence>
<evidence type="ECO:0000256" key="2">
    <source>
        <dbReference type="ARBA" id="ARBA00004651"/>
    </source>
</evidence>
<keyword evidence="20" id="KW-1185">Reference proteome</keyword>
<keyword evidence="6 17" id="KW-0812">Transmembrane</keyword>
<keyword evidence="10" id="KW-0406">Ion transport</keyword>
<comment type="subcellular location">
    <subcellularLocation>
        <location evidence="17">Cell inner membrane</location>
        <topology evidence="17">Multi-pass membrane protein</topology>
    </subcellularLocation>
    <subcellularLocation>
        <location evidence="2">Cell membrane</location>
        <topology evidence="2">Multi-pass membrane protein</topology>
    </subcellularLocation>
</comment>
<name>A0A0K8MXQ2_9CHLR</name>
<dbReference type="InterPro" id="IPR038157">
    <property type="entry name" value="FeoA_core_dom"/>
</dbReference>
<dbReference type="InterPro" id="IPR030389">
    <property type="entry name" value="G_FEOB_dom"/>
</dbReference>
<feature type="binding site" evidence="16">
    <location>
        <position position="108"/>
    </location>
    <ligand>
        <name>Mg(2+)</name>
        <dbReference type="ChEBI" id="CHEBI:18420"/>
        <label>2</label>
    </ligand>
</feature>
<proteinExistence type="inferred from homology"/>
<evidence type="ECO:0000256" key="14">
    <source>
        <dbReference type="NCBIfam" id="TIGR00437"/>
    </source>
</evidence>
<sequence>MHCNLLDLQPERAAVVQRIEGGKTLLSRMAAMGFTPGAMITVIRRGDHGPLLVSLRGSRVALGQGEAGHIFVTLAEAKPPASGVASANNFTIALAGQPNVGKSSVFNSLTGLNQHVGNWTGKTVECKTGAFTYKDTNFNLIDLPGTYSLTASSEEERIARDYIIQQRPDLIVAVVNAAALEHSLYLVAEILLLPAPIVLALNMTDVAEQEGLQVEPKVLEAALGIPVVPMAASRGAGIPELEEAILRMSRHELPFEPRRPSILPAHKPVLDQLRDLIGPYVPPGYPEDWVALKLLEGDEELSRLIDASAPPEVSEKVHALLYQHEDAILDIAGARYEWVARVIRAAVVEPQVTRVGLTTRLDRVLTHPIWGTVSLIAILGATFWLTYQVGSPIQAWLSRLLGLLAESMRANWTGVPKWLVEFSAGGVLGGIGMVLTFLPILVIFFFILGLMEDTGYMARAAYVTDRWMHMMGLHGKSFLPILLGFGCNVPAVMGTRIIESPRARLLTTLLIPLVPCTARMAVITVLAGVFFGANAFWIAWGLVGLCLVLLAGFGFLLHHFFFGNEHVPFIMELPLYHLPNRRTIGFYVKDNVLGFLKKAGTTILVASLVVWGLSYFPSGNVMSSYLGQAGKFLEPVGKIMGLPWPLLVALLTSFVAKENTIATLGILYGNLGSLTGVVTPLAMLAFLVFQILFVPCVGTVAAIRQETHSWKWTAASIGAQLALSLGLATAVYQIGSLF</sequence>
<dbReference type="AlphaFoldDB" id="A0A0K8MXQ2"/>
<evidence type="ECO:0000256" key="3">
    <source>
        <dbReference type="ARBA" id="ARBA00022448"/>
    </source>
</evidence>
<dbReference type="Proteomes" id="UP000055060">
    <property type="component" value="Unassembled WGS sequence"/>
</dbReference>
<feature type="transmembrane region" description="Helical" evidence="17">
    <location>
        <begin position="369"/>
        <end position="387"/>
    </location>
</feature>
<feature type="transmembrane region" description="Helical" evidence="17">
    <location>
        <begin position="477"/>
        <end position="498"/>
    </location>
</feature>
<keyword evidence="8 17" id="KW-1133">Transmembrane helix</keyword>
<dbReference type="InterPro" id="IPR041069">
    <property type="entry name" value="FeoB_Cyto"/>
</dbReference>
<accession>A0A0K8MXQ2</accession>
<dbReference type="Gene3D" id="2.30.30.90">
    <property type="match status" value="1"/>
</dbReference>
<feature type="binding site" evidence="15">
    <location>
        <begin position="96"/>
        <end position="103"/>
    </location>
    <ligand>
        <name>GTP</name>
        <dbReference type="ChEBI" id="CHEBI:37565"/>
        <label>1</label>
    </ligand>
</feature>
<comment type="function">
    <text evidence="1 17">Probable transporter of a GTP-driven Fe(2+) uptake system.</text>
</comment>
<feature type="transmembrane region" description="Helical" evidence="17">
    <location>
        <begin position="636"/>
        <end position="656"/>
    </location>
</feature>
<keyword evidence="16" id="KW-0460">Magnesium</keyword>
<dbReference type="InterPro" id="IPR050860">
    <property type="entry name" value="FeoB_GTPase"/>
</dbReference>
<dbReference type="SUPFAM" id="SSF52540">
    <property type="entry name" value="P-loop containing nucleoside triphosphate hydrolases"/>
    <property type="match status" value="1"/>
</dbReference>
<evidence type="ECO:0000256" key="9">
    <source>
        <dbReference type="ARBA" id="ARBA00023004"/>
    </source>
</evidence>
<evidence type="ECO:0000256" key="13">
    <source>
        <dbReference type="ARBA" id="ARBA00031200"/>
    </source>
</evidence>
<dbReference type="InterPro" id="IPR008988">
    <property type="entry name" value="Transcriptional_repressor_C"/>
</dbReference>
<dbReference type="Gene3D" id="1.10.287.1770">
    <property type="match status" value="1"/>
</dbReference>
<dbReference type="GO" id="GO:0015093">
    <property type="term" value="F:ferrous iron transmembrane transporter activity"/>
    <property type="evidence" value="ECO:0007669"/>
    <property type="project" value="UniProtKB-UniRule"/>
</dbReference>
<dbReference type="InterPro" id="IPR011640">
    <property type="entry name" value="Fe2_transport_prot_B_C"/>
</dbReference>
<feature type="binding site" evidence="15">
    <location>
        <begin position="142"/>
        <end position="145"/>
    </location>
    <ligand>
        <name>GTP</name>
        <dbReference type="ChEBI" id="CHEBI:37565"/>
        <label>1</label>
    </ligand>
</feature>
<dbReference type="InterPro" id="IPR027417">
    <property type="entry name" value="P-loop_NTPase"/>
</dbReference>
<evidence type="ECO:0000313" key="20">
    <source>
        <dbReference type="Proteomes" id="UP000055060"/>
    </source>
</evidence>
<dbReference type="Gene3D" id="3.40.50.300">
    <property type="entry name" value="P-loop containing nucleotide triphosphate hydrolases"/>
    <property type="match status" value="1"/>
</dbReference>
<dbReference type="InterPro" id="IPR006073">
    <property type="entry name" value="GTP-bd"/>
</dbReference>
<evidence type="ECO:0000256" key="15">
    <source>
        <dbReference type="PIRSR" id="PIRSR603373-1"/>
    </source>
</evidence>
<dbReference type="Pfam" id="PF04023">
    <property type="entry name" value="FeoA"/>
    <property type="match status" value="1"/>
</dbReference>
<evidence type="ECO:0000256" key="12">
    <source>
        <dbReference type="ARBA" id="ARBA00023136"/>
    </source>
</evidence>
<dbReference type="GO" id="GO:0046914">
    <property type="term" value="F:transition metal ion binding"/>
    <property type="evidence" value="ECO:0007669"/>
    <property type="project" value="InterPro"/>
</dbReference>
<evidence type="ECO:0000256" key="11">
    <source>
        <dbReference type="ARBA" id="ARBA00023134"/>
    </source>
</evidence>
<dbReference type="SMART" id="SM00899">
    <property type="entry name" value="FeoA"/>
    <property type="match status" value="1"/>
</dbReference>
<keyword evidence="3 17" id="KW-0813">Transport</keyword>
<feature type="binding site" evidence="15">
    <location>
        <begin position="121"/>
        <end position="125"/>
    </location>
    <ligand>
        <name>GTP</name>
        <dbReference type="ChEBI" id="CHEBI:37565"/>
        <label>1</label>
    </ligand>
</feature>
<dbReference type="PROSITE" id="PS51711">
    <property type="entry name" value="G_FEOB"/>
    <property type="match status" value="1"/>
</dbReference>
<dbReference type="NCBIfam" id="TIGR00437">
    <property type="entry name" value="feoB"/>
    <property type="match status" value="1"/>
</dbReference>
<evidence type="ECO:0000256" key="6">
    <source>
        <dbReference type="ARBA" id="ARBA00022692"/>
    </source>
</evidence>